<dbReference type="RefSeq" id="WP_036757565.1">
    <property type="nucleotide sequence ID" value="NZ_CP035284.1"/>
</dbReference>
<comment type="caution">
    <text evidence="2">The sequence shown here is derived from an EMBL/GenBank/DDBJ whole genome shotgun (WGS) entry which is preliminary data.</text>
</comment>
<accession>A0AAQ0HCM8</accession>
<dbReference type="PANTHER" id="PTHR43355">
    <property type="entry name" value="FLAVIN REDUCTASE (NADPH)"/>
    <property type="match status" value="1"/>
</dbReference>
<dbReference type="InterPro" id="IPR016040">
    <property type="entry name" value="NAD(P)-bd_dom"/>
</dbReference>
<dbReference type="Pfam" id="PF13460">
    <property type="entry name" value="NAD_binding_10"/>
    <property type="match status" value="1"/>
</dbReference>
<dbReference type="AlphaFoldDB" id="A0AAQ0HCM8"/>
<reference evidence="2 3" key="1">
    <citation type="submission" date="2018-08" db="EMBL/GenBank/DDBJ databases">
        <title>Genomic Encyclopedia of Archaeal and Bacterial Type Strains, Phase II (KMG-II): from individual species to whole genera.</title>
        <authorList>
            <person name="Goeker M."/>
        </authorList>
    </citation>
    <scope>NUCLEOTIDE SEQUENCE [LARGE SCALE GENOMIC DNA]</scope>
    <source>
        <strain evidence="2 3">DSM 582</strain>
    </source>
</reference>
<dbReference type="GO" id="GO:0004074">
    <property type="term" value="F:biliverdin reductase [NAD(P)H] activity"/>
    <property type="evidence" value="ECO:0007669"/>
    <property type="project" value="TreeGrafter"/>
</dbReference>
<organism evidence="2 3">
    <name type="scientific">Paracoccus versutus</name>
    <name type="common">Thiobacillus versutus</name>
    <dbReference type="NCBI Taxonomy" id="34007"/>
    <lineage>
        <taxon>Bacteria</taxon>
        <taxon>Pseudomonadati</taxon>
        <taxon>Pseudomonadota</taxon>
        <taxon>Alphaproteobacteria</taxon>
        <taxon>Rhodobacterales</taxon>
        <taxon>Paracoccaceae</taxon>
        <taxon>Paracoccus</taxon>
    </lineage>
</organism>
<feature type="domain" description="NAD(P)-binding" evidence="1">
    <location>
        <begin position="7"/>
        <end position="195"/>
    </location>
</feature>
<dbReference type="GO" id="GO:0042602">
    <property type="term" value="F:riboflavin reductase (NADPH) activity"/>
    <property type="evidence" value="ECO:0007669"/>
    <property type="project" value="TreeGrafter"/>
</dbReference>
<name>A0AAQ0HCM8_PARVE</name>
<dbReference type="SUPFAM" id="SSF51735">
    <property type="entry name" value="NAD(P)-binding Rossmann-fold domains"/>
    <property type="match status" value="1"/>
</dbReference>
<dbReference type="Proteomes" id="UP000256794">
    <property type="component" value="Unassembled WGS sequence"/>
</dbReference>
<evidence type="ECO:0000313" key="3">
    <source>
        <dbReference type="Proteomes" id="UP000256794"/>
    </source>
</evidence>
<dbReference type="InterPro" id="IPR051606">
    <property type="entry name" value="Polyketide_Oxido-like"/>
</dbReference>
<protein>
    <submittedName>
        <fullName evidence="2">NADH-flavin reductase</fullName>
    </submittedName>
</protein>
<keyword evidence="3" id="KW-1185">Reference proteome</keyword>
<dbReference type="PANTHER" id="PTHR43355:SF2">
    <property type="entry name" value="FLAVIN REDUCTASE (NADPH)"/>
    <property type="match status" value="1"/>
</dbReference>
<proteinExistence type="predicted"/>
<evidence type="ECO:0000313" key="2">
    <source>
        <dbReference type="EMBL" id="REG28326.1"/>
    </source>
</evidence>
<dbReference type="Gene3D" id="3.40.50.720">
    <property type="entry name" value="NAD(P)-binding Rossmann-like Domain"/>
    <property type="match status" value="1"/>
</dbReference>
<dbReference type="InterPro" id="IPR036291">
    <property type="entry name" value="NAD(P)-bd_dom_sf"/>
</dbReference>
<dbReference type="EMBL" id="QUMX01000064">
    <property type="protein sequence ID" value="REG28326.1"/>
    <property type="molecule type" value="Genomic_DNA"/>
</dbReference>
<gene>
    <name evidence="2" type="ORF">ATH84_106411</name>
</gene>
<evidence type="ECO:0000259" key="1">
    <source>
        <dbReference type="Pfam" id="PF13460"/>
    </source>
</evidence>
<sequence>MRLFVLGASGGVGSSLLEQAAARGHRITAQTRTAGRITETAAVRVAIGSPVNRAFLERHIGGQDAVVQCLGIDGIGRTSLFSDATGALLPVMKAAGVNRLVAVTGVGAGETRGHGGWLYNRIIFPLFTRNRYADKDRQEALIEQSDLDWTIIRPAPFATKAVPGSLQVYTEIPPGLQLSSITRAEVASFILDSLEKGSFIRQKPFVGHA</sequence>